<dbReference type="EMBL" id="JAAAMJ010000002">
    <property type="protein sequence ID" value="NDV85982.1"/>
    <property type="molecule type" value="Genomic_DNA"/>
</dbReference>
<dbReference type="PANTHER" id="PTHR11061:SF49">
    <property type="entry name" value="23S RRNA (URACIL(1939)-C(5))-METHYLTRANSFERASE RLMD"/>
    <property type="match status" value="1"/>
</dbReference>
<evidence type="ECO:0000256" key="5">
    <source>
        <dbReference type="ARBA" id="ARBA00023014"/>
    </source>
</evidence>
<protein>
    <submittedName>
        <fullName evidence="8">23S rRNA (Uracil(1939)-C(5))-methyltransferase RlmD</fullName>
        <ecNumber evidence="8">2.1.1.190</ecNumber>
    </submittedName>
</protein>
<dbReference type="InterPro" id="IPR030390">
    <property type="entry name" value="MeTrfase_TrmA_AS"/>
</dbReference>
<dbReference type="InterPro" id="IPR012340">
    <property type="entry name" value="NA-bd_OB-fold"/>
</dbReference>
<keyword evidence="1" id="KW-0479">Metal-binding</keyword>
<organism evidence="8 9">
    <name type="scientific">Aurantimonas aggregata</name>
    <dbReference type="NCBI Taxonomy" id="2047720"/>
    <lineage>
        <taxon>Bacteria</taxon>
        <taxon>Pseudomonadati</taxon>
        <taxon>Pseudomonadota</taxon>
        <taxon>Alphaproteobacteria</taxon>
        <taxon>Hyphomicrobiales</taxon>
        <taxon>Aurantimonadaceae</taxon>
        <taxon>Aurantimonas</taxon>
    </lineage>
</organism>
<comment type="caution">
    <text evidence="8">The sequence shown here is derived from an EMBL/GenBank/DDBJ whole genome shotgun (WGS) entry which is preliminary data.</text>
</comment>
<feature type="binding site" evidence="6">
    <location>
        <position position="270"/>
    </location>
    <ligand>
        <name>S-adenosyl-L-methionine</name>
        <dbReference type="ChEBI" id="CHEBI:59789"/>
    </ligand>
</feature>
<feature type="binding site" evidence="6">
    <location>
        <position position="243"/>
    </location>
    <ligand>
        <name>S-adenosyl-L-methionine</name>
        <dbReference type="ChEBI" id="CHEBI:59789"/>
    </ligand>
</feature>
<dbReference type="PROSITE" id="PS51687">
    <property type="entry name" value="SAM_MT_RNA_M5U"/>
    <property type="match status" value="1"/>
</dbReference>
<dbReference type="NCBIfam" id="TIGR00479">
    <property type="entry name" value="rumA"/>
    <property type="match status" value="1"/>
</dbReference>
<proteinExistence type="inferred from homology"/>
<keyword evidence="1" id="KW-0408">Iron</keyword>
<evidence type="ECO:0000313" key="8">
    <source>
        <dbReference type="EMBL" id="NDV85982.1"/>
    </source>
</evidence>
<dbReference type="InterPro" id="IPR010280">
    <property type="entry name" value="U5_MeTrfase_fam"/>
</dbReference>
<dbReference type="Gene3D" id="2.40.50.140">
    <property type="entry name" value="Nucleic acid-binding proteins"/>
    <property type="match status" value="1"/>
</dbReference>
<dbReference type="InterPro" id="IPR029063">
    <property type="entry name" value="SAM-dependent_MTases_sf"/>
</dbReference>
<comment type="similarity">
    <text evidence="6">Belongs to the class I-like SAM-binding methyltransferase superfamily. RNA M5U methyltransferase family.</text>
</comment>
<evidence type="ECO:0000313" key="9">
    <source>
        <dbReference type="Proteomes" id="UP000476332"/>
    </source>
</evidence>
<dbReference type="GO" id="GO:0070041">
    <property type="term" value="F:rRNA (uridine-C5-)-methyltransferase activity"/>
    <property type="evidence" value="ECO:0007669"/>
    <property type="project" value="TreeGrafter"/>
</dbReference>
<keyword evidence="1" id="KW-0004">4Fe-4S</keyword>
<keyword evidence="2 6" id="KW-0489">Methyltransferase</keyword>
<feature type="binding site" evidence="6">
    <location>
        <position position="338"/>
    </location>
    <ligand>
        <name>S-adenosyl-L-methionine</name>
        <dbReference type="ChEBI" id="CHEBI:59789"/>
    </ligand>
</feature>
<dbReference type="GO" id="GO:0070475">
    <property type="term" value="P:rRNA base methylation"/>
    <property type="evidence" value="ECO:0007669"/>
    <property type="project" value="TreeGrafter"/>
</dbReference>
<feature type="active site" evidence="7">
    <location>
        <position position="364"/>
    </location>
</feature>
<dbReference type="SUPFAM" id="SSF53335">
    <property type="entry name" value="S-adenosyl-L-methionine-dependent methyltransferases"/>
    <property type="match status" value="1"/>
</dbReference>
<evidence type="ECO:0000256" key="7">
    <source>
        <dbReference type="PROSITE-ProRule" id="PRU10015"/>
    </source>
</evidence>
<dbReference type="Pfam" id="PF05958">
    <property type="entry name" value="tRNA_U5-meth_tr"/>
    <property type="match status" value="1"/>
</dbReference>
<evidence type="ECO:0000256" key="6">
    <source>
        <dbReference type="PROSITE-ProRule" id="PRU01024"/>
    </source>
</evidence>
<keyword evidence="3 6" id="KW-0808">Transferase</keyword>
<evidence type="ECO:0000256" key="4">
    <source>
        <dbReference type="ARBA" id="ARBA00022691"/>
    </source>
</evidence>
<dbReference type="AlphaFoldDB" id="A0A6L9MEK2"/>
<feature type="active site" description="Nucleophile" evidence="6">
    <location>
        <position position="364"/>
    </location>
</feature>
<dbReference type="PROSITE" id="PS01230">
    <property type="entry name" value="TRMA_1"/>
    <property type="match status" value="1"/>
</dbReference>
<keyword evidence="5" id="KW-0411">Iron-sulfur</keyword>
<name>A0A6L9MEK2_9HYPH</name>
<gene>
    <name evidence="8" type="primary">rlmD</name>
    <name evidence="8" type="ORF">GTW51_04620</name>
</gene>
<dbReference type="Gene3D" id="3.40.50.150">
    <property type="entry name" value="Vaccinia Virus protein VP39"/>
    <property type="match status" value="1"/>
</dbReference>
<dbReference type="CDD" id="cd02440">
    <property type="entry name" value="AdoMet_MTases"/>
    <property type="match status" value="1"/>
</dbReference>
<dbReference type="Proteomes" id="UP000476332">
    <property type="component" value="Unassembled WGS sequence"/>
</dbReference>
<accession>A0A6L9MEK2</accession>
<feature type="binding site" evidence="6">
    <location>
        <position position="290"/>
    </location>
    <ligand>
        <name>S-adenosyl-L-methionine</name>
        <dbReference type="ChEBI" id="CHEBI:59789"/>
    </ligand>
</feature>
<dbReference type="SUPFAM" id="SSF50249">
    <property type="entry name" value="Nucleic acid-binding proteins"/>
    <property type="match status" value="1"/>
</dbReference>
<evidence type="ECO:0000256" key="3">
    <source>
        <dbReference type="ARBA" id="ARBA00022679"/>
    </source>
</evidence>
<sequence>MNLTIDHLGAKGDGVAETADGPVYVPFTLPGETVAIERPGTPFKTTTIVEASTHRQTPPCPHFGDCGGCDMQHADNELYHLFKRDLVLKALAREGIEAEVAELVPCPPASRRRVVLSAARVDSGVVLGFNAAESNRIVPITVCVIALPAIERALPALRRLASLLVDRRRPLRITVTATATGLDVVVADAGKLSESVRRNAVKLALAEDFARLTVGGETVIMTRPPTLAFDGVSVELPAGTFTQAVASAEAAMATLVEGHLSGAKRIADLFAGCGTFSLRLARQAAVHAVETDPAALAALDTAWRRAAGLKAVTTEKRDLYRRPIQAKELKRYDGVVFDPPRAGAEAVAQELAASTVRRVAAVSCNPVTLARDLRILIDGGYRLTSVTPVDQFLWSHHVEVVALLER</sequence>
<reference evidence="8 9" key="1">
    <citation type="submission" date="2020-01" db="EMBL/GenBank/DDBJ databases">
        <title>Genomes of bacteria type strains.</title>
        <authorList>
            <person name="Chen J."/>
            <person name="Zhu S."/>
            <person name="Chen J."/>
        </authorList>
    </citation>
    <scope>NUCLEOTIDE SEQUENCE [LARGE SCALE GENOMIC DNA]</scope>
    <source>
        <strain evidence="8 9">KCTC 52919</strain>
    </source>
</reference>
<evidence type="ECO:0000256" key="1">
    <source>
        <dbReference type="ARBA" id="ARBA00022485"/>
    </source>
</evidence>
<dbReference type="RefSeq" id="WP_163042737.1">
    <property type="nucleotide sequence ID" value="NZ_JAAAMJ010000002.1"/>
</dbReference>
<dbReference type="PANTHER" id="PTHR11061">
    <property type="entry name" value="RNA M5U METHYLTRANSFERASE"/>
    <property type="match status" value="1"/>
</dbReference>
<dbReference type="Gene3D" id="2.40.50.1070">
    <property type="match status" value="1"/>
</dbReference>
<evidence type="ECO:0000256" key="2">
    <source>
        <dbReference type="ARBA" id="ARBA00022603"/>
    </source>
</evidence>
<dbReference type="EC" id="2.1.1.190" evidence="8"/>
<keyword evidence="4 6" id="KW-0949">S-adenosyl-L-methionine</keyword>
<dbReference type="GO" id="GO:0051539">
    <property type="term" value="F:4 iron, 4 sulfur cluster binding"/>
    <property type="evidence" value="ECO:0007669"/>
    <property type="project" value="UniProtKB-KW"/>
</dbReference>
<keyword evidence="9" id="KW-1185">Reference proteome</keyword>